<reference evidence="2 3" key="1">
    <citation type="journal article" date="2015" name="Fungal Genet. Biol.">
        <title>Evolution of novel wood decay mechanisms in Agaricales revealed by the genome sequences of Fistulina hepatica and Cylindrobasidium torrendii.</title>
        <authorList>
            <person name="Floudas D."/>
            <person name="Held B.W."/>
            <person name="Riley R."/>
            <person name="Nagy L.G."/>
            <person name="Koehler G."/>
            <person name="Ransdell A.S."/>
            <person name="Younus H."/>
            <person name="Chow J."/>
            <person name="Chiniquy J."/>
            <person name="Lipzen A."/>
            <person name="Tritt A."/>
            <person name="Sun H."/>
            <person name="Haridas S."/>
            <person name="LaButti K."/>
            <person name="Ohm R.A."/>
            <person name="Kues U."/>
            <person name="Blanchette R.A."/>
            <person name="Grigoriev I.V."/>
            <person name="Minto R.E."/>
            <person name="Hibbett D.S."/>
        </authorList>
    </citation>
    <scope>NUCLEOTIDE SEQUENCE [LARGE SCALE GENOMIC DNA]</scope>
    <source>
        <strain evidence="2 3">ATCC 64428</strain>
    </source>
</reference>
<feature type="compositionally biased region" description="Basic and acidic residues" evidence="1">
    <location>
        <begin position="1"/>
        <end position="11"/>
    </location>
</feature>
<proteinExistence type="predicted"/>
<feature type="region of interest" description="Disordered" evidence="1">
    <location>
        <begin position="151"/>
        <end position="179"/>
    </location>
</feature>
<gene>
    <name evidence="2" type="ORF">FISHEDRAFT_55294</name>
</gene>
<evidence type="ECO:0000256" key="1">
    <source>
        <dbReference type="SAM" id="MobiDB-lite"/>
    </source>
</evidence>
<feature type="compositionally biased region" description="Basic and acidic residues" evidence="1">
    <location>
        <begin position="54"/>
        <end position="67"/>
    </location>
</feature>
<sequence length="200" mass="20361">MCDERGVRREDDVEQVVNTRTHGAGKDGGLIAVERLGLGDGQSRGHNGNAQHAACRDDGGHARHENCRQNGDGDEGGRDSDVHDDGIRHAGSADHGRTSGVHANGICGGGGNGDGDDGSVAGDDDNGGNGGGADGADACVECLLRRGTGRDGGGVAGDDGEIDASHTPLLLHDGLPRRGSPIFLLSPEAKMSLATSEYRH</sequence>
<feature type="region of interest" description="Disordered" evidence="1">
    <location>
        <begin position="1"/>
        <end position="110"/>
    </location>
</feature>
<evidence type="ECO:0000313" key="2">
    <source>
        <dbReference type="EMBL" id="KIY53205.1"/>
    </source>
</evidence>
<dbReference type="AlphaFoldDB" id="A0A0D7AMY8"/>
<organism evidence="2 3">
    <name type="scientific">Fistulina hepatica ATCC 64428</name>
    <dbReference type="NCBI Taxonomy" id="1128425"/>
    <lineage>
        <taxon>Eukaryota</taxon>
        <taxon>Fungi</taxon>
        <taxon>Dikarya</taxon>
        <taxon>Basidiomycota</taxon>
        <taxon>Agaricomycotina</taxon>
        <taxon>Agaricomycetes</taxon>
        <taxon>Agaricomycetidae</taxon>
        <taxon>Agaricales</taxon>
        <taxon>Fistulinaceae</taxon>
        <taxon>Fistulina</taxon>
    </lineage>
</organism>
<feature type="compositionally biased region" description="Basic and acidic residues" evidence="1">
    <location>
        <begin position="75"/>
        <end position="97"/>
    </location>
</feature>
<name>A0A0D7AMY8_9AGAR</name>
<dbReference type="Proteomes" id="UP000054144">
    <property type="component" value="Unassembled WGS sequence"/>
</dbReference>
<keyword evidence="3" id="KW-1185">Reference proteome</keyword>
<accession>A0A0D7AMY8</accession>
<dbReference type="EMBL" id="KN881627">
    <property type="protein sequence ID" value="KIY53205.1"/>
    <property type="molecule type" value="Genomic_DNA"/>
</dbReference>
<evidence type="ECO:0000313" key="3">
    <source>
        <dbReference type="Proteomes" id="UP000054144"/>
    </source>
</evidence>
<protein>
    <submittedName>
        <fullName evidence="2">Uncharacterized protein</fullName>
    </submittedName>
</protein>